<reference evidence="1 2" key="1">
    <citation type="submission" date="2018-03" db="EMBL/GenBank/DDBJ databases">
        <title>Genomic Encyclopedia of Archaeal and Bacterial Type Strains, Phase II (KMG-II): from individual species to whole genera.</title>
        <authorList>
            <person name="Goeker M."/>
        </authorList>
    </citation>
    <scope>NUCLEOTIDE SEQUENCE [LARGE SCALE GENOMIC DNA]</scope>
    <source>
        <strain evidence="1 2">DSM 28229</strain>
    </source>
</reference>
<organism evidence="1 2">
    <name type="scientific">Sediminitomix flava</name>
    <dbReference type="NCBI Taxonomy" id="379075"/>
    <lineage>
        <taxon>Bacteria</taxon>
        <taxon>Pseudomonadati</taxon>
        <taxon>Bacteroidota</taxon>
        <taxon>Cytophagia</taxon>
        <taxon>Cytophagales</taxon>
        <taxon>Flammeovirgaceae</taxon>
        <taxon>Sediminitomix</taxon>
    </lineage>
</organism>
<keyword evidence="2" id="KW-1185">Reference proteome</keyword>
<protein>
    <submittedName>
        <fullName evidence="1">Uncharacterized protein</fullName>
    </submittedName>
</protein>
<dbReference type="EMBL" id="QGDO01000002">
    <property type="protein sequence ID" value="PWJ42899.1"/>
    <property type="molecule type" value="Genomic_DNA"/>
</dbReference>
<dbReference type="AlphaFoldDB" id="A0A315ZCR2"/>
<evidence type="ECO:0000313" key="2">
    <source>
        <dbReference type="Proteomes" id="UP000245535"/>
    </source>
</evidence>
<name>A0A315ZCR2_SEDFL</name>
<dbReference type="RefSeq" id="WP_109617018.1">
    <property type="nucleotide sequence ID" value="NZ_QGDO01000002.1"/>
</dbReference>
<evidence type="ECO:0000313" key="1">
    <source>
        <dbReference type="EMBL" id="PWJ42899.1"/>
    </source>
</evidence>
<comment type="caution">
    <text evidence="1">The sequence shown here is derived from an EMBL/GenBank/DDBJ whole genome shotgun (WGS) entry which is preliminary data.</text>
</comment>
<gene>
    <name evidence="1" type="ORF">BC781_102445</name>
</gene>
<sequence>MTQGTKKLKERAYQVFKKDAAPFLKICMLYPKGKGAITHTQIEREYRKLLDQAMQNPELDLPRALKFLEGCLIQAELWELME</sequence>
<accession>A0A315ZCR2</accession>
<dbReference type="Proteomes" id="UP000245535">
    <property type="component" value="Unassembled WGS sequence"/>
</dbReference>
<proteinExistence type="predicted"/>